<keyword evidence="8" id="KW-0732">Signal</keyword>
<dbReference type="RefSeq" id="WP_281278527.1">
    <property type="nucleotide sequence ID" value="NZ_PYBW01000025.1"/>
</dbReference>
<keyword evidence="4" id="KW-0134">Cell wall</keyword>
<dbReference type="InterPro" id="IPR006311">
    <property type="entry name" value="TAT_signal"/>
</dbReference>
<dbReference type="InterPro" id="IPR007312">
    <property type="entry name" value="Phosphoesterase"/>
</dbReference>
<dbReference type="Proteomes" id="UP000248039">
    <property type="component" value="Unassembled WGS sequence"/>
</dbReference>
<protein>
    <recommendedName>
        <fullName evidence="3">phospholipase C</fullName>
        <ecNumber evidence="3">3.1.4.3</ecNumber>
    </recommendedName>
</protein>
<evidence type="ECO:0000256" key="8">
    <source>
        <dbReference type="SAM" id="SignalP"/>
    </source>
</evidence>
<feature type="signal peptide" evidence="8">
    <location>
        <begin position="1"/>
        <end position="23"/>
    </location>
</feature>
<evidence type="ECO:0000256" key="3">
    <source>
        <dbReference type="ARBA" id="ARBA00012018"/>
    </source>
</evidence>
<keyword evidence="4" id="KW-0964">Secreted</keyword>
<comment type="catalytic activity">
    <reaction evidence="7">
        <text>a 1,2-diacyl-sn-glycero-3-phosphocholine + H2O = phosphocholine + a 1,2-diacyl-sn-glycerol + H(+)</text>
        <dbReference type="Rhea" id="RHEA:10604"/>
        <dbReference type="ChEBI" id="CHEBI:15377"/>
        <dbReference type="ChEBI" id="CHEBI:15378"/>
        <dbReference type="ChEBI" id="CHEBI:17815"/>
        <dbReference type="ChEBI" id="CHEBI:57643"/>
        <dbReference type="ChEBI" id="CHEBI:295975"/>
        <dbReference type="EC" id="3.1.4.3"/>
    </reaction>
    <physiologicalReaction direction="left-to-right" evidence="7">
        <dbReference type="Rhea" id="RHEA:10605"/>
    </physiologicalReaction>
</comment>
<evidence type="ECO:0000256" key="7">
    <source>
        <dbReference type="ARBA" id="ARBA00048421"/>
    </source>
</evidence>
<keyword evidence="10" id="KW-1185">Reference proteome</keyword>
<dbReference type="PANTHER" id="PTHR31956:SF1">
    <property type="entry name" value="NON-SPECIFIC PHOSPHOLIPASE C1"/>
    <property type="match status" value="1"/>
</dbReference>
<dbReference type="Gene3D" id="3.40.720.10">
    <property type="entry name" value="Alkaline Phosphatase, subunit A"/>
    <property type="match status" value="1"/>
</dbReference>
<sequence>MTDLSRRTFMAASAATAAGAAVAGTVGGASARAAAATPAGTTGTIADVKHVVILMQENRSFDHYFGTLQGVRGFADRATIQLAGGYSVFNQPNGGGRQYPWAFSAGSSELVSQCNGDLSHAWSDQHAAWNGGRMDAWVAAKRTNRTLGYLQRKDIPFHYALADNWTICDAYHCSVLSATGP</sequence>
<dbReference type="Pfam" id="PF04185">
    <property type="entry name" value="Phosphoesterase"/>
    <property type="match status" value="1"/>
</dbReference>
<comment type="subcellular location">
    <subcellularLocation>
        <location evidence="1">Secreted</location>
        <location evidence="1">Cell wall</location>
    </subcellularLocation>
</comment>
<dbReference type="EC" id="3.1.4.3" evidence="3"/>
<evidence type="ECO:0000256" key="5">
    <source>
        <dbReference type="ARBA" id="ARBA00022801"/>
    </source>
</evidence>
<feature type="non-terminal residue" evidence="9">
    <location>
        <position position="181"/>
    </location>
</feature>
<dbReference type="PANTHER" id="PTHR31956">
    <property type="entry name" value="NON-SPECIFIC PHOSPHOLIPASE C4-RELATED"/>
    <property type="match status" value="1"/>
</dbReference>
<proteinExistence type="inferred from homology"/>
<name>A0A2V4P3U7_9ACTN</name>
<evidence type="ECO:0000256" key="2">
    <source>
        <dbReference type="ARBA" id="ARBA00009717"/>
    </source>
</evidence>
<dbReference type="AlphaFoldDB" id="A0A2V4P3U7"/>
<keyword evidence="5" id="KW-0378">Hydrolase</keyword>
<reference evidence="9 10" key="1">
    <citation type="submission" date="2018-03" db="EMBL/GenBank/DDBJ databases">
        <title>Bioinformatic expansion and discovery of thiopeptide antibiotics.</title>
        <authorList>
            <person name="Schwalen C.J."/>
            <person name="Hudson G.A."/>
            <person name="Mitchell D.A."/>
        </authorList>
    </citation>
    <scope>NUCLEOTIDE SEQUENCE [LARGE SCALE GENOMIC DNA]</scope>
    <source>
        <strain evidence="9 10">ATCC 21389</strain>
    </source>
</reference>
<keyword evidence="6" id="KW-0843">Virulence</keyword>
<evidence type="ECO:0000313" key="9">
    <source>
        <dbReference type="EMBL" id="PYC84423.1"/>
    </source>
</evidence>
<gene>
    <name evidence="9" type="ORF">C7C46_07570</name>
</gene>
<dbReference type="GO" id="GO:0034480">
    <property type="term" value="F:phosphatidylcholine phospholipase C activity"/>
    <property type="evidence" value="ECO:0007669"/>
    <property type="project" value="UniProtKB-EC"/>
</dbReference>
<dbReference type="EMBL" id="PYBW01000025">
    <property type="protein sequence ID" value="PYC84423.1"/>
    <property type="molecule type" value="Genomic_DNA"/>
</dbReference>
<comment type="similarity">
    <text evidence="2">Belongs to the bacterial phospholipase C family.</text>
</comment>
<accession>A0A2V4P3U7</accession>
<evidence type="ECO:0000256" key="1">
    <source>
        <dbReference type="ARBA" id="ARBA00004191"/>
    </source>
</evidence>
<dbReference type="PROSITE" id="PS51318">
    <property type="entry name" value="TAT"/>
    <property type="match status" value="1"/>
</dbReference>
<comment type="caution">
    <text evidence="9">The sequence shown here is derived from an EMBL/GenBank/DDBJ whole genome shotgun (WGS) entry which is preliminary data.</text>
</comment>
<organism evidence="9 10">
    <name type="scientific">Streptomyces tateyamensis</name>
    <dbReference type="NCBI Taxonomy" id="565073"/>
    <lineage>
        <taxon>Bacteria</taxon>
        <taxon>Bacillati</taxon>
        <taxon>Actinomycetota</taxon>
        <taxon>Actinomycetes</taxon>
        <taxon>Kitasatosporales</taxon>
        <taxon>Streptomycetaceae</taxon>
        <taxon>Streptomyces</taxon>
    </lineage>
</organism>
<evidence type="ECO:0000256" key="6">
    <source>
        <dbReference type="ARBA" id="ARBA00023026"/>
    </source>
</evidence>
<feature type="chain" id="PRO_5038968302" description="phospholipase C" evidence="8">
    <location>
        <begin position="24"/>
        <end position="181"/>
    </location>
</feature>
<evidence type="ECO:0000313" key="10">
    <source>
        <dbReference type="Proteomes" id="UP000248039"/>
    </source>
</evidence>
<evidence type="ECO:0000256" key="4">
    <source>
        <dbReference type="ARBA" id="ARBA00022512"/>
    </source>
</evidence>
<dbReference type="InterPro" id="IPR017850">
    <property type="entry name" value="Alkaline_phosphatase_core_sf"/>
</dbReference>